<keyword evidence="3" id="KW-1185">Reference proteome</keyword>
<dbReference type="RefSeq" id="WP_369736415.1">
    <property type="nucleotide sequence ID" value="NZ_JBGEDP010000001.1"/>
</dbReference>
<evidence type="ECO:0000313" key="2">
    <source>
        <dbReference type="EMBL" id="MEY8013755.1"/>
    </source>
</evidence>
<dbReference type="InterPro" id="IPR054353">
    <property type="entry name" value="IstA-like_C"/>
</dbReference>
<dbReference type="PROSITE" id="PS50994">
    <property type="entry name" value="INTEGRASE"/>
    <property type="match status" value="1"/>
</dbReference>
<proteinExistence type="predicted"/>
<gene>
    <name evidence="2" type="primary">istA</name>
    <name evidence="2" type="ORF">AB8998_01135</name>
</gene>
<evidence type="ECO:0000259" key="1">
    <source>
        <dbReference type="PROSITE" id="PS50994"/>
    </source>
</evidence>
<comment type="caution">
    <text evidence="2">The sequence shown here is derived from an EMBL/GenBank/DDBJ whole genome shotgun (WGS) entry which is preliminary data.</text>
</comment>
<name>A0ABV4BXK8_9MYCO</name>
<feature type="domain" description="Integrase catalytic" evidence="1">
    <location>
        <begin position="127"/>
        <end position="312"/>
    </location>
</feature>
<protein>
    <submittedName>
        <fullName evidence="2">IS21 family transposase</fullName>
    </submittedName>
</protein>
<dbReference type="EMBL" id="JBGEDP010000001">
    <property type="protein sequence ID" value="MEY8013755.1"/>
    <property type="molecule type" value="Genomic_DNA"/>
</dbReference>
<dbReference type="Proteomes" id="UP001564760">
    <property type="component" value="Unassembled WGS sequence"/>
</dbReference>
<dbReference type="NCBIfam" id="NF033546">
    <property type="entry name" value="transpos_IS21"/>
    <property type="match status" value="1"/>
</dbReference>
<dbReference type="Pfam" id="PF22483">
    <property type="entry name" value="Mu-transpos_C_2"/>
    <property type="match status" value="1"/>
</dbReference>
<dbReference type="PANTHER" id="PTHR35004">
    <property type="entry name" value="TRANSPOSASE RV3428C-RELATED"/>
    <property type="match status" value="1"/>
</dbReference>
<dbReference type="InterPro" id="IPR001584">
    <property type="entry name" value="Integrase_cat-core"/>
</dbReference>
<evidence type="ECO:0000313" key="3">
    <source>
        <dbReference type="Proteomes" id="UP001564760"/>
    </source>
</evidence>
<accession>A0ABV4BXK8</accession>
<organism evidence="2 3">
    <name type="scientific">Mycobacterium servetii</name>
    <dbReference type="NCBI Taxonomy" id="3237418"/>
    <lineage>
        <taxon>Bacteria</taxon>
        <taxon>Bacillati</taxon>
        <taxon>Actinomycetota</taxon>
        <taxon>Actinomycetes</taxon>
        <taxon>Mycobacteriales</taxon>
        <taxon>Mycobacteriaceae</taxon>
        <taxon>Mycobacterium</taxon>
    </lineage>
</organism>
<dbReference type="PANTHER" id="PTHR35004:SF7">
    <property type="entry name" value="INTEGRASE PROTEIN"/>
    <property type="match status" value="1"/>
</dbReference>
<reference evidence="2 3" key="1">
    <citation type="submission" date="2024-08" db="EMBL/GenBank/DDBJ databases">
        <title>Mycobacterium servetensis sp. nov., a novel rapid-growing mycobacterial species recovered from a human patient in Zaragoza, Spain.</title>
        <authorList>
            <person name="Tristancho-Baro A.I."/>
            <person name="Buenestado-Serrano S."/>
            <person name="Garcia De Viedma D."/>
            <person name="Milagro-Beamonte A."/>
            <person name="Burillo N."/>
            <person name="Sanz S."/>
            <person name="Lopez-Calleja A.I."/>
            <person name="Penas-Utrilla D."/>
            <person name="Guardingo M."/>
            <person name="Garcia M.J."/>
            <person name="Vinuelas-Bayon J."/>
        </authorList>
    </citation>
    <scope>NUCLEOTIDE SEQUENCE [LARGE SCALE GENOMIC DNA]</scope>
    <source>
        <strain evidence="3">HUMS_12744610</strain>
    </source>
</reference>
<sequence length="516" mass="57033">MARSRVELFEQIRRDNRVEELSIRELAQRHRVHRRTVRQALASAIPPPRKAYASRPRPAIDPYVEVIDSWLLGDREVPPKQRHTARRIWQRLVAEHGAQMAEVTVSRYVTHRKSELGLDKVEVMVPQTHAPGAEAEVDFGEFYATIAGLLTKVWMFVMRLSHSGKAFHVAFVTQAQEAFLEGHVLAFEHFGALPARIRYDNLKPAVVRVLRGRDRAESERFIALRSHYGFDGFFCTPGKDGAHEKGGVEGEIGRFRRRHLVPVPKVASLAELNDLIAVADWADDARVITGRPVTIGAAFAAECPHLASLPDERFDTARLLAARVDTRARVCVRQCYYSVPVRYAGRRLPVRLSASRVEVLDGAQVVAAHERVVGKYAQVLVLDHYLEVLKIKPGALPGATALAQAKACGVFTVTHQRYWDAARRERGDQAGTRALIEVLLAHRSLPATAVIAAMDKAINAATLDPQAVLIDARRHAGGALAPVIPIGALARYDRPAPTLTGYDDLLATSATTQSAP</sequence>